<dbReference type="SUPFAM" id="SSF51206">
    <property type="entry name" value="cAMP-binding domain-like"/>
    <property type="match status" value="1"/>
</dbReference>
<organism evidence="2 3">
    <name type="scientific">Dethiosulfatarculus sandiegensis</name>
    <dbReference type="NCBI Taxonomy" id="1429043"/>
    <lineage>
        <taxon>Bacteria</taxon>
        <taxon>Pseudomonadati</taxon>
        <taxon>Thermodesulfobacteriota</taxon>
        <taxon>Desulfarculia</taxon>
        <taxon>Desulfarculales</taxon>
        <taxon>Desulfarculaceae</taxon>
        <taxon>Dethiosulfatarculus</taxon>
    </lineage>
</organism>
<name>A0A0D2J2Z8_9BACT</name>
<dbReference type="SUPFAM" id="SSF55729">
    <property type="entry name" value="Acyl-CoA N-acyltransferases (Nat)"/>
    <property type="match status" value="1"/>
</dbReference>
<dbReference type="PANTHER" id="PTHR24567:SF74">
    <property type="entry name" value="HTH-TYPE TRANSCRIPTIONAL REGULATOR ARCR"/>
    <property type="match status" value="1"/>
</dbReference>
<dbReference type="CDD" id="cd00038">
    <property type="entry name" value="CAP_ED"/>
    <property type="match status" value="1"/>
</dbReference>
<dbReference type="InterPro" id="IPR014710">
    <property type="entry name" value="RmlC-like_jellyroll"/>
</dbReference>
<proteinExistence type="predicted"/>
<feature type="domain" description="Cyclic nucleotide-binding" evidence="1">
    <location>
        <begin position="254"/>
        <end position="352"/>
    </location>
</feature>
<keyword evidence="3" id="KW-1185">Reference proteome</keyword>
<sequence>MFTNWLTRLEKVSLAHSRWEQEAIYGLRYKVYVEELAKKNPSNVDHERQWIKDPGDSEPGTVLLYSGSMPNLSGTLRLTTWQPGQIPEEVVERYSLELFPDYENLTICEAARLVVRSNFRGKLILPSLARACYETVCRKQNVHLAFLYCAPGLVRVYRRLGFRPYSGRLVSTKDGIRVPLLMIPSDLRYFREVNSPLSCLAKEIFGQGGRGHLNIKPYLHLLQADAAQYQLDAEYVWTRLETDFLQRKHTGSTFLQDLAPADLKLLSSKGFILEVTAGETVTREELVEKEVFLILEGSFEAMVGHRRLAILNKGDVFGEEAFFLESGRRTSTIRSLTPGRVIVLRRRFIQEIGKTNPALEACILFNLGRVMAMRLSEMISSIDPQTDTCGASSLMKTG</sequence>
<protein>
    <recommendedName>
        <fullName evidence="1">Cyclic nucleotide-binding domain-containing protein</fullName>
    </recommendedName>
</protein>
<dbReference type="InParanoid" id="A0A0D2J2Z8"/>
<dbReference type="GO" id="GO:0005829">
    <property type="term" value="C:cytosol"/>
    <property type="evidence" value="ECO:0007669"/>
    <property type="project" value="TreeGrafter"/>
</dbReference>
<evidence type="ECO:0000313" key="3">
    <source>
        <dbReference type="Proteomes" id="UP000032233"/>
    </source>
</evidence>
<dbReference type="InterPro" id="IPR054597">
    <property type="entry name" value="FeeM_cat"/>
</dbReference>
<gene>
    <name evidence="2" type="ORF">X474_18190</name>
</gene>
<dbReference type="InterPro" id="IPR018490">
    <property type="entry name" value="cNMP-bd_dom_sf"/>
</dbReference>
<dbReference type="PANTHER" id="PTHR24567">
    <property type="entry name" value="CRP FAMILY TRANSCRIPTIONAL REGULATORY PROTEIN"/>
    <property type="match status" value="1"/>
</dbReference>
<dbReference type="GO" id="GO:0003700">
    <property type="term" value="F:DNA-binding transcription factor activity"/>
    <property type="evidence" value="ECO:0007669"/>
    <property type="project" value="TreeGrafter"/>
</dbReference>
<dbReference type="Gene3D" id="2.60.120.10">
    <property type="entry name" value="Jelly Rolls"/>
    <property type="match status" value="1"/>
</dbReference>
<dbReference type="InterPro" id="IPR000595">
    <property type="entry name" value="cNMP-bd_dom"/>
</dbReference>
<dbReference type="EMBL" id="AZAC01000029">
    <property type="protein sequence ID" value="KIX12534.1"/>
    <property type="molecule type" value="Genomic_DNA"/>
</dbReference>
<evidence type="ECO:0000259" key="1">
    <source>
        <dbReference type="PROSITE" id="PS50042"/>
    </source>
</evidence>
<dbReference type="STRING" id="1429043.X474_18190"/>
<dbReference type="AlphaFoldDB" id="A0A0D2J2Z8"/>
<dbReference type="InterPro" id="IPR016181">
    <property type="entry name" value="Acyl_CoA_acyltransferase"/>
</dbReference>
<dbReference type="Pfam" id="PF21926">
    <property type="entry name" value="FeeM"/>
    <property type="match status" value="1"/>
</dbReference>
<dbReference type="Pfam" id="PF00027">
    <property type="entry name" value="cNMP_binding"/>
    <property type="match status" value="1"/>
</dbReference>
<dbReference type="Gene3D" id="3.40.630.30">
    <property type="match status" value="1"/>
</dbReference>
<dbReference type="Proteomes" id="UP000032233">
    <property type="component" value="Unassembled WGS sequence"/>
</dbReference>
<comment type="caution">
    <text evidence="2">The sequence shown here is derived from an EMBL/GenBank/DDBJ whole genome shotgun (WGS) entry which is preliminary data.</text>
</comment>
<dbReference type="SMART" id="SM00100">
    <property type="entry name" value="cNMP"/>
    <property type="match status" value="1"/>
</dbReference>
<dbReference type="InterPro" id="IPR050397">
    <property type="entry name" value="Env_Response_Regulators"/>
</dbReference>
<dbReference type="RefSeq" id="WP_044350422.1">
    <property type="nucleotide sequence ID" value="NZ_AZAC01000029.1"/>
</dbReference>
<accession>A0A0D2J2Z8</accession>
<reference evidence="2 3" key="1">
    <citation type="submission" date="2013-11" db="EMBL/GenBank/DDBJ databases">
        <title>Metagenomic analysis of a methanogenic consortium involved in long chain n-alkane degradation.</title>
        <authorList>
            <person name="Davidova I.A."/>
            <person name="Callaghan A.V."/>
            <person name="Wawrik B."/>
            <person name="Pruitt S."/>
            <person name="Marks C."/>
            <person name="Duncan K.E."/>
            <person name="Suflita J.M."/>
        </authorList>
    </citation>
    <scope>NUCLEOTIDE SEQUENCE [LARGE SCALE GENOMIC DNA]</scope>
    <source>
        <strain evidence="2 3">SPR</strain>
    </source>
</reference>
<evidence type="ECO:0000313" key="2">
    <source>
        <dbReference type="EMBL" id="KIX12534.1"/>
    </source>
</evidence>
<dbReference type="PROSITE" id="PS50042">
    <property type="entry name" value="CNMP_BINDING_3"/>
    <property type="match status" value="1"/>
</dbReference>